<dbReference type="InterPro" id="IPR007583">
    <property type="entry name" value="GRASP55_65"/>
</dbReference>
<evidence type="ECO:0000256" key="4">
    <source>
        <dbReference type="ARBA" id="ARBA00023136"/>
    </source>
</evidence>
<dbReference type="KEGG" id="pcot:PCOAH_00015290"/>
<evidence type="ECO:0000313" key="8">
    <source>
        <dbReference type="Proteomes" id="UP000092716"/>
    </source>
</evidence>
<keyword evidence="2" id="KW-0677">Repeat</keyword>
<dbReference type="AlphaFoldDB" id="A0A1B1DW18"/>
<feature type="compositionally biased region" description="Basic and acidic residues" evidence="5">
    <location>
        <begin position="389"/>
        <end position="398"/>
    </location>
</feature>
<evidence type="ECO:0000256" key="2">
    <source>
        <dbReference type="ARBA" id="ARBA00022737"/>
    </source>
</evidence>
<dbReference type="Proteomes" id="UP000092716">
    <property type="component" value="Chromosome 6"/>
</dbReference>
<dbReference type="Gene3D" id="2.30.42.10">
    <property type="match status" value="2"/>
</dbReference>
<evidence type="ECO:0000313" key="7">
    <source>
        <dbReference type="EMBL" id="ANQ06972.1"/>
    </source>
</evidence>
<dbReference type="GeneID" id="30908255"/>
<feature type="region of interest" description="Disordered" evidence="5">
    <location>
        <begin position="474"/>
        <end position="499"/>
    </location>
</feature>
<dbReference type="PANTHER" id="PTHR12893">
    <property type="entry name" value="GOLGI REASSEMBLY STACKING PROTEIN GRASP"/>
    <property type="match status" value="1"/>
</dbReference>
<accession>A0A1B1DW18</accession>
<keyword evidence="3" id="KW-0333">Golgi apparatus</keyword>
<dbReference type="GO" id="GO:0000139">
    <property type="term" value="C:Golgi membrane"/>
    <property type="evidence" value="ECO:0007669"/>
    <property type="project" value="UniProtKB-SubCell"/>
</dbReference>
<keyword evidence="8" id="KW-1185">Reference proteome</keyword>
<evidence type="ECO:0000259" key="6">
    <source>
        <dbReference type="PROSITE" id="PS51865"/>
    </source>
</evidence>
<evidence type="ECO:0000256" key="5">
    <source>
        <dbReference type="SAM" id="MobiDB-lite"/>
    </source>
</evidence>
<protein>
    <recommendedName>
        <fullName evidence="6">PDZ GRASP-type domain-containing protein</fullName>
    </recommendedName>
</protein>
<dbReference type="InterPro" id="IPR024958">
    <property type="entry name" value="GRASP_PDZ"/>
</dbReference>
<dbReference type="EMBL" id="CP016244">
    <property type="protein sequence ID" value="ANQ06972.1"/>
    <property type="molecule type" value="Genomic_DNA"/>
</dbReference>
<dbReference type="RefSeq" id="XP_019913667.1">
    <property type="nucleotide sequence ID" value="XM_020058338.1"/>
</dbReference>
<sequence length="499" mass="56223">MGAAHVKEGRGGYRIVRICPEGPMSECDVEIFFDYIVQIEDVKLQDASRKTYESFMQKVREGENKEVRLLVYSCRYDKLKEVHVKPRRWRGKGLLGMNISYEKANTMNEGIQIVRIEDGYLDVKNKVTEKEDIIIGHEENILRNCDELCNFVEANLSSYHRGRKQSPLELSFYVYNKRRGDVRKVKMQVDPTWARHGLLGCHVSEMNASLEEGRGNHEMNREVAQEVTPYERCNPQEHVTTAEWAKHLPGEPIEWGAEPSVGSNHIRFGSGEENGGEAQGEEPESPQYGRFNTHYFRDGSGAGRSLERSLGNSPGGVQDHKVGGTKSYALSSTIEVEAEGNQDMGAKEVLSDASSGREKRKGKHVKQLMQPSQRKHTLHTSSTSQEWHPPPDERDTPAERYERYVQNMKTYSKEMIEVYKDMDENGKLLEELKLRMFRNFTSGGKLVGEECDYLDGEGSLPVEGLSEWALQGGDTSEGGGTCEVQMDGKSQAGGDGILT</sequence>
<dbReference type="GO" id="GO:0007030">
    <property type="term" value="P:Golgi organization"/>
    <property type="evidence" value="ECO:0007669"/>
    <property type="project" value="TreeGrafter"/>
</dbReference>
<keyword evidence="4" id="KW-0472">Membrane</keyword>
<dbReference type="VEuPathDB" id="PlasmoDB:PCOAH_00015290"/>
<evidence type="ECO:0000256" key="3">
    <source>
        <dbReference type="ARBA" id="ARBA00023034"/>
    </source>
</evidence>
<name>A0A1B1DW18_9APIC</name>
<comment type="subcellular location">
    <subcellularLocation>
        <location evidence="1">Golgi apparatus membrane</location>
    </subcellularLocation>
</comment>
<dbReference type="PROSITE" id="PS51865">
    <property type="entry name" value="PDZ_GRASP"/>
    <property type="match status" value="1"/>
</dbReference>
<feature type="region of interest" description="Disordered" evidence="5">
    <location>
        <begin position="252"/>
        <end position="324"/>
    </location>
</feature>
<evidence type="ECO:0000256" key="1">
    <source>
        <dbReference type="ARBA" id="ARBA00004394"/>
    </source>
</evidence>
<feature type="domain" description="PDZ GRASP-type" evidence="6">
    <location>
        <begin position="11"/>
        <end position="104"/>
    </location>
</feature>
<dbReference type="InterPro" id="IPR036034">
    <property type="entry name" value="PDZ_sf"/>
</dbReference>
<reference evidence="8" key="1">
    <citation type="submission" date="2016-06" db="EMBL/GenBank/DDBJ databases">
        <title>First high quality genome sequence of Plasmodium coatneyi using continuous long reads from single molecule, real-time sequencing.</title>
        <authorList>
            <person name="Chien J.-T."/>
            <person name="Pakala S.B."/>
            <person name="Geraldo J.A."/>
            <person name="Lapp S.A."/>
            <person name="Barnwell J.W."/>
            <person name="Kissinger J.C."/>
            <person name="Galinski M.R."/>
            <person name="Humphrey J.C."/>
        </authorList>
    </citation>
    <scope>NUCLEOTIDE SEQUENCE [LARGE SCALE GENOMIC DNA]</scope>
    <source>
        <strain evidence="8">Hackeri</strain>
    </source>
</reference>
<dbReference type="PANTHER" id="PTHR12893:SF0">
    <property type="entry name" value="GRASP65"/>
    <property type="match status" value="1"/>
</dbReference>
<feature type="region of interest" description="Disordered" evidence="5">
    <location>
        <begin position="339"/>
        <end position="398"/>
    </location>
</feature>
<gene>
    <name evidence="7" type="ORF">PCOAH_00015290</name>
</gene>
<dbReference type="OrthoDB" id="3318at2759"/>
<proteinExistence type="predicted"/>
<organism evidence="7 8">
    <name type="scientific">Plasmodium coatneyi</name>
    <dbReference type="NCBI Taxonomy" id="208452"/>
    <lineage>
        <taxon>Eukaryota</taxon>
        <taxon>Sar</taxon>
        <taxon>Alveolata</taxon>
        <taxon>Apicomplexa</taxon>
        <taxon>Aconoidasida</taxon>
        <taxon>Haemosporida</taxon>
        <taxon>Plasmodiidae</taxon>
        <taxon>Plasmodium</taxon>
    </lineage>
</organism>
<dbReference type="Pfam" id="PF04495">
    <property type="entry name" value="GRASP55_65"/>
    <property type="match status" value="1"/>
</dbReference>